<keyword evidence="3" id="KW-1185">Reference proteome</keyword>
<gene>
    <name evidence="2" type="ORF">PCOR1329_LOCUS46063</name>
</gene>
<reference evidence="2" key="1">
    <citation type="submission" date="2023-10" db="EMBL/GenBank/DDBJ databases">
        <authorList>
            <person name="Chen Y."/>
            <person name="Shah S."/>
            <person name="Dougan E. K."/>
            <person name="Thang M."/>
            <person name="Chan C."/>
        </authorList>
    </citation>
    <scope>NUCLEOTIDE SEQUENCE [LARGE SCALE GENOMIC DNA]</scope>
</reference>
<name>A0ABN9U816_9DINO</name>
<organism evidence="2 3">
    <name type="scientific">Prorocentrum cordatum</name>
    <dbReference type="NCBI Taxonomy" id="2364126"/>
    <lineage>
        <taxon>Eukaryota</taxon>
        <taxon>Sar</taxon>
        <taxon>Alveolata</taxon>
        <taxon>Dinophyceae</taxon>
        <taxon>Prorocentrales</taxon>
        <taxon>Prorocentraceae</taxon>
        <taxon>Prorocentrum</taxon>
    </lineage>
</organism>
<accession>A0ABN9U816</accession>
<dbReference type="Proteomes" id="UP001189429">
    <property type="component" value="Unassembled WGS sequence"/>
</dbReference>
<proteinExistence type="predicted"/>
<dbReference type="EMBL" id="CAUYUJ010015535">
    <property type="protein sequence ID" value="CAK0855278.1"/>
    <property type="molecule type" value="Genomic_DNA"/>
</dbReference>
<comment type="caution">
    <text evidence="2">The sequence shown here is derived from an EMBL/GenBank/DDBJ whole genome shotgun (WGS) entry which is preliminary data.</text>
</comment>
<evidence type="ECO:0000313" key="3">
    <source>
        <dbReference type="Proteomes" id="UP001189429"/>
    </source>
</evidence>
<protein>
    <submittedName>
        <fullName evidence="2">Uncharacterized protein</fullName>
    </submittedName>
</protein>
<feature type="region of interest" description="Disordered" evidence="1">
    <location>
        <begin position="147"/>
        <end position="176"/>
    </location>
</feature>
<evidence type="ECO:0000313" key="2">
    <source>
        <dbReference type="EMBL" id="CAK0855278.1"/>
    </source>
</evidence>
<evidence type="ECO:0000256" key="1">
    <source>
        <dbReference type="SAM" id="MobiDB-lite"/>
    </source>
</evidence>
<sequence length="176" mass="18962">MMVASGLATLERGTAMKLLLRRLAPGKYDIDGRKVTVRWGCEPGKGAELLAREDEVSDSSAAEMPLVAYLSQAANVAASLSGQRSDMPKIARIPKAQRLTFADAAADSTKDATAQIDKVGNQRCESMRIACEQARLREEAAVAYEDHQHGGQHGMFAPGPLQRSLRPPSGLPLYLN</sequence>